<evidence type="ECO:0000313" key="1">
    <source>
        <dbReference type="EMBL" id="TKR81948.1"/>
    </source>
</evidence>
<protein>
    <submittedName>
        <fullName evidence="1">Uncharacterized protein</fullName>
    </submittedName>
</protein>
<dbReference type="Proteomes" id="UP000298663">
    <property type="component" value="Unassembled WGS sequence"/>
</dbReference>
<keyword evidence="2" id="KW-1185">Reference proteome</keyword>
<accession>A0A4U5NG16</accession>
<sequence length="173" mass="20539">MVCKMFDICITQKLPKKNFTLINKDKKQMYLKKERMYSILKPKVYNVTLDEVLSLHSHLRVDTIVMDLTKNPDISLLKNTILENTVEKVEIELYDVHDAHKFFNLRIMHRSVKSLVIHGATYYIKRLLSDFLKTENVLEALYDGSRTYQQPDIRRQLLSDMRKTYPTIKTELE</sequence>
<reference evidence="1 2" key="1">
    <citation type="journal article" date="2015" name="Genome Biol.">
        <title>Comparative genomics of Steinernema reveals deeply conserved gene regulatory networks.</title>
        <authorList>
            <person name="Dillman A.R."/>
            <person name="Macchietto M."/>
            <person name="Porter C.F."/>
            <person name="Rogers A."/>
            <person name="Williams B."/>
            <person name="Antoshechkin I."/>
            <person name="Lee M.M."/>
            <person name="Goodwin Z."/>
            <person name="Lu X."/>
            <person name="Lewis E.E."/>
            <person name="Goodrich-Blair H."/>
            <person name="Stock S.P."/>
            <person name="Adams B.J."/>
            <person name="Sternberg P.W."/>
            <person name="Mortazavi A."/>
        </authorList>
    </citation>
    <scope>NUCLEOTIDE SEQUENCE [LARGE SCALE GENOMIC DNA]</scope>
    <source>
        <strain evidence="1 2">ALL</strain>
    </source>
</reference>
<dbReference type="AlphaFoldDB" id="A0A4U5NG16"/>
<reference evidence="1 2" key="2">
    <citation type="journal article" date="2019" name="G3 (Bethesda)">
        <title>Hybrid Assembly of the Genome of the Entomopathogenic Nematode Steinernema carpocapsae Identifies the X-Chromosome.</title>
        <authorList>
            <person name="Serra L."/>
            <person name="Macchietto M."/>
            <person name="Macias-Munoz A."/>
            <person name="McGill C.J."/>
            <person name="Rodriguez I.M."/>
            <person name="Rodriguez B."/>
            <person name="Murad R."/>
            <person name="Mortazavi A."/>
        </authorList>
    </citation>
    <scope>NUCLEOTIDE SEQUENCE [LARGE SCALE GENOMIC DNA]</scope>
    <source>
        <strain evidence="1 2">ALL</strain>
    </source>
</reference>
<dbReference type="EMBL" id="AZBU02000004">
    <property type="protein sequence ID" value="TKR81948.1"/>
    <property type="molecule type" value="Genomic_DNA"/>
</dbReference>
<proteinExistence type="predicted"/>
<evidence type="ECO:0000313" key="2">
    <source>
        <dbReference type="Proteomes" id="UP000298663"/>
    </source>
</evidence>
<gene>
    <name evidence="1" type="ORF">L596_015741</name>
</gene>
<organism evidence="1 2">
    <name type="scientific">Steinernema carpocapsae</name>
    <name type="common">Entomopathogenic nematode</name>
    <dbReference type="NCBI Taxonomy" id="34508"/>
    <lineage>
        <taxon>Eukaryota</taxon>
        <taxon>Metazoa</taxon>
        <taxon>Ecdysozoa</taxon>
        <taxon>Nematoda</taxon>
        <taxon>Chromadorea</taxon>
        <taxon>Rhabditida</taxon>
        <taxon>Tylenchina</taxon>
        <taxon>Panagrolaimomorpha</taxon>
        <taxon>Strongyloidoidea</taxon>
        <taxon>Steinernematidae</taxon>
        <taxon>Steinernema</taxon>
    </lineage>
</organism>
<name>A0A4U5NG16_STECR</name>
<comment type="caution">
    <text evidence="1">The sequence shown here is derived from an EMBL/GenBank/DDBJ whole genome shotgun (WGS) entry which is preliminary data.</text>
</comment>
<dbReference type="OrthoDB" id="10371066at2759"/>